<proteinExistence type="predicted"/>
<reference evidence="3 4" key="1">
    <citation type="submission" date="2019-11" db="EMBL/GenBank/DDBJ databases">
        <title>Whole genome sequence of Oryza granulata.</title>
        <authorList>
            <person name="Li W."/>
        </authorList>
    </citation>
    <scope>NUCLEOTIDE SEQUENCE [LARGE SCALE GENOMIC DNA]</scope>
    <source>
        <strain evidence="4">cv. Menghai</strain>
        <tissue evidence="3">Leaf</tissue>
    </source>
</reference>
<feature type="chain" id="PRO_5026076632" evidence="2">
    <location>
        <begin position="25"/>
        <end position="80"/>
    </location>
</feature>
<dbReference type="EMBL" id="SPHZ02000002">
    <property type="protein sequence ID" value="KAF0929093.1"/>
    <property type="molecule type" value="Genomic_DNA"/>
</dbReference>
<evidence type="ECO:0000256" key="1">
    <source>
        <dbReference type="SAM" id="MobiDB-lite"/>
    </source>
</evidence>
<dbReference type="AlphaFoldDB" id="A0A6G1EWR1"/>
<sequence length="80" mass="8001">MSSPSFSSRLLLHYLALLPPLRQPLPVSGLGRPAAPGLGVAGSEAAGGGAPLREGGGSQRAAKGRGSGQWIQAAGAEQIW</sequence>
<name>A0A6G1EWR1_9ORYZ</name>
<evidence type="ECO:0000313" key="4">
    <source>
        <dbReference type="Proteomes" id="UP000479710"/>
    </source>
</evidence>
<gene>
    <name evidence="3" type="ORF">E2562_015203</name>
</gene>
<evidence type="ECO:0000256" key="2">
    <source>
        <dbReference type="SAM" id="SignalP"/>
    </source>
</evidence>
<protein>
    <submittedName>
        <fullName evidence="3">Uncharacterized protein</fullName>
    </submittedName>
</protein>
<keyword evidence="4" id="KW-1185">Reference proteome</keyword>
<accession>A0A6G1EWR1</accession>
<evidence type="ECO:0000313" key="3">
    <source>
        <dbReference type="EMBL" id="KAF0929093.1"/>
    </source>
</evidence>
<organism evidence="3 4">
    <name type="scientific">Oryza meyeriana var. granulata</name>
    <dbReference type="NCBI Taxonomy" id="110450"/>
    <lineage>
        <taxon>Eukaryota</taxon>
        <taxon>Viridiplantae</taxon>
        <taxon>Streptophyta</taxon>
        <taxon>Embryophyta</taxon>
        <taxon>Tracheophyta</taxon>
        <taxon>Spermatophyta</taxon>
        <taxon>Magnoliopsida</taxon>
        <taxon>Liliopsida</taxon>
        <taxon>Poales</taxon>
        <taxon>Poaceae</taxon>
        <taxon>BOP clade</taxon>
        <taxon>Oryzoideae</taxon>
        <taxon>Oryzeae</taxon>
        <taxon>Oryzinae</taxon>
        <taxon>Oryza</taxon>
        <taxon>Oryza meyeriana</taxon>
    </lineage>
</organism>
<dbReference type="Proteomes" id="UP000479710">
    <property type="component" value="Unassembled WGS sequence"/>
</dbReference>
<feature type="signal peptide" evidence="2">
    <location>
        <begin position="1"/>
        <end position="24"/>
    </location>
</feature>
<feature type="region of interest" description="Disordered" evidence="1">
    <location>
        <begin position="28"/>
        <end position="80"/>
    </location>
</feature>
<feature type="compositionally biased region" description="Gly residues" evidence="1">
    <location>
        <begin position="45"/>
        <end position="58"/>
    </location>
</feature>
<keyword evidence="2" id="KW-0732">Signal</keyword>
<comment type="caution">
    <text evidence="3">The sequence shown here is derived from an EMBL/GenBank/DDBJ whole genome shotgun (WGS) entry which is preliminary data.</text>
</comment>